<keyword evidence="2" id="KW-1003">Cell membrane</keyword>
<dbReference type="GO" id="GO:0005886">
    <property type="term" value="C:plasma membrane"/>
    <property type="evidence" value="ECO:0007669"/>
    <property type="project" value="UniProtKB-SubCell"/>
</dbReference>
<evidence type="ECO:0000256" key="5">
    <source>
        <dbReference type="ARBA" id="ARBA00023136"/>
    </source>
</evidence>
<dbReference type="InterPro" id="IPR001851">
    <property type="entry name" value="ABC_transp_permease"/>
</dbReference>
<sequence length="352" mass="37492">MNTRQAIYLEITGIIAAAIMAILCGFIIIMFSSHQPMEAISSFLGGPLSGAFNIGTILNKAVPLIFTGLALSVVFQCGVFSMGAEGQLYVGAFIGSLVAVYVHGLPAWILLPLVLLCAMAGGALYGAVPGWLKTKWNANEIVTTLMLNFVAILTTSYLVNNVFKDPASGGYARMHYVGDGAKLGKIFAGFPAHYGVLIALLAAVVVYLLMYKTRSGYEMRLVGKNSRFANYGGISTKRVVIVSVMISGALAGLAGIVEILGVHGTYKDNFSSGLGFDGIIIALLARNHPIGVVAVSLFYAYLQVGATQMQVGSDVPRELAIIIQVMLVLFVSSQAIFTYLKQKFALRQKAVN</sequence>
<evidence type="ECO:0000256" key="4">
    <source>
        <dbReference type="ARBA" id="ARBA00022989"/>
    </source>
</evidence>
<dbReference type="GO" id="GO:0022857">
    <property type="term" value="F:transmembrane transporter activity"/>
    <property type="evidence" value="ECO:0007669"/>
    <property type="project" value="InterPro"/>
</dbReference>
<reference evidence="8" key="1">
    <citation type="submission" date="2016-07" db="EMBL/GenBank/DDBJ databases">
        <authorList>
            <person name="Florea S."/>
            <person name="Webb J.S."/>
            <person name="Jaromczyk J."/>
            <person name="Schardl C.L."/>
        </authorList>
    </citation>
    <scope>NUCLEOTIDE SEQUENCE [LARGE SCALE GENOMIC DNA]</scope>
    <source>
        <strain evidence="8">CY1</strain>
    </source>
</reference>
<evidence type="ECO:0008006" key="9">
    <source>
        <dbReference type="Google" id="ProtNLM"/>
    </source>
</evidence>
<feature type="transmembrane region" description="Helical" evidence="6">
    <location>
        <begin position="51"/>
        <end position="74"/>
    </location>
</feature>
<name>A0A1V4HI96_9BACL</name>
<evidence type="ECO:0000256" key="6">
    <source>
        <dbReference type="SAM" id="Phobius"/>
    </source>
</evidence>
<dbReference type="PANTHER" id="PTHR47089:SF1">
    <property type="entry name" value="GUANOSINE ABC TRANSPORTER PERMEASE PROTEIN NUPP"/>
    <property type="match status" value="1"/>
</dbReference>
<dbReference type="CDD" id="cd06580">
    <property type="entry name" value="TM_PBP1_transp_TpRbsC_like"/>
    <property type="match status" value="1"/>
</dbReference>
<dbReference type="PANTHER" id="PTHR47089">
    <property type="entry name" value="ABC TRANSPORTER, PERMEASE PROTEIN"/>
    <property type="match status" value="1"/>
</dbReference>
<protein>
    <recommendedName>
        <fullName evidence="9">ABC transporter permease</fullName>
    </recommendedName>
</protein>
<organism evidence="7 8">
    <name type="scientific">Paenibacillus ferrarius</name>
    <dbReference type="NCBI Taxonomy" id="1469647"/>
    <lineage>
        <taxon>Bacteria</taxon>
        <taxon>Bacillati</taxon>
        <taxon>Bacillota</taxon>
        <taxon>Bacilli</taxon>
        <taxon>Bacillales</taxon>
        <taxon>Paenibacillaceae</taxon>
        <taxon>Paenibacillus</taxon>
    </lineage>
</organism>
<feature type="transmembrane region" description="Helical" evidence="6">
    <location>
        <begin position="140"/>
        <end position="159"/>
    </location>
</feature>
<feature type="transmembrane region" description="Helical" evidence="6">
    <location>
        <begin position="319"/>
        <end position="340"/>
    </location>
</feature>
<keyword evidence="3 6" id="KW-0812">Transmembrane</keyword>
<evidence type="ECO:0000256" key="3">
    <source>
        <dbReference type="ARBA" id="ARBA00022692"/>
    </source>
</evidence>
<feature type="transmembrane region" description="Helical" evidence="6">
    <location>
        <begin position="239"/>
        <end position="262"/>
    </location>
</feature>
<evidence type="ECO:0000256" key="2">
    <source>
        <dbReference type="ARBA" id="ARBA00022475"/>
    </source>
</evidence>
<dbReference type="RefSeq" id="WP_079414074.1">
    <property type="nucleotide sequence ID" value="NZ_MBTG01000015.1"/>
</dbReference>
<dbReference type="OrthoDB" id="45037at2"/>
<dbReference type="EMBL" id="MBTG01000015">
    <property type="protein sequence ID" value="OPH56611.1"/>
    <property type="molecule type" value="Genomic_DNA"/>
</dbReference>
<dbReference type="Proteomes" id="UP000190626">
    <property type="component" value="Unassembled WGS sequence"/>
</dbReference>
<accession>A0A1V4HI96</accession>
<dbReference type="AlphaFoldDB" id="A0A1V4HI96"/>
<comment type="caution">
    <text evidence="7">The sequence shown here is derived from an EMBL/GenBank/DDBJ whole genome shotgun (WGS) entry which is preliminary data.</text>
</comment>
<keyword evidence="8" id="KW-1185">Reference proteome</keyword>
<dbReference type="Pfam" id="PF02653">
    <property type="entry name" value="BPD_transp_2"/>
    <property type="match status" value="1"/>
</dbReference>
<gene>
    <name evidence="7" type="ORF">BC351_27075</name>
</gene>
<dbReference type="STRING" id="1469647.BC351_27075"/>
<feature type="transmembrane region" description="Helical" evidence="6">
    <location>
        <begin position="192"/>
        <end position="211"/>
    </location>
</feature>
<evidence type="ECO:0000313" key="8">
    <source>
        <dbReference type="Proteomes" id="UP000190626"/>
    </source>
</evidence>
<keyword evidence="5 6" id="KW-0472">Membrane</keyword>
<evidence type="ECO:0000256" key="1">
    <source>
        <dbReference type="ARBA" id="ARBA00004651"/>
    </source>
</evidence>
<feature type="transmembrane region" description="Helical" evidence="6">
    <location>
        <begin position="86"/>
        <end position="103"/>
    </location>
</feature>
<comment type="subcellular location">
    <subcellularLocation>
        <location evidence="1">Cell membrane</location>
        <topology evidence="1">Multi-pass membrane protein</topology>
    </subcellularLocation>
</comment>
<evidence type="ECO:0000313" key="7">
    <source>
        <dbReference type="EMBL" id="OPH56611.1"/>
    </source>
</evidence>
<keyword evidence="4 6" id="KW-1133">Transmembrane helix</keyword>
<feature type="transmembrane region" description="Helical" evidence="6">
    <location>
        <begin position="7"/>
        <end position="31"/>
    </location>
</feature>
<proteinExistence type="predicted"/>
<feature type="transmembrane region" description="Helical" evidence="6">
    <location>
        <begin position="109"/>
        <end position="128"/>
    </location>
</feature>